<protein>
    <recommendedName>
        <fullName evidence="6">CXXC motif containing zinc binding protein</fullName>
    </recommendedName>
</protein>
<dbReference type="SUPFAM" id="SSF141678">
    <property type="entry name" value="MAL13P1.257-like"/>
    <property type="match status" value="1"/>
</dbReference>
<evidence type="ECO:0000256" key="2">
    <source>
        <dbReference type="ARBA" id="ARBA00022723"/>
    </source>
</evidence>
<dbReference type="InParanoid" id="A0A482XLU9"/>
<comment type="caution">
    <text evidence="4">The sequence shown here is derived from an EMBL/GenBank/DDBJ whole genome shotgun (WGS) entry which is preliminary data.</text>
</comment>
<dbReference type="GO" id="GO:0008270">
    <property type="term" value="F:zinc ion binding"/>
    <property type="evidence" value="ECO:0007669"/>
    <property type="project" value="TreeGrafter"/>
</dbReference>
<accession>A0A482XLU9</accession>
<evidence type="ECO:0000256" key="3">
    <source>
        <dbReference type="ARBA" id="ARBA00022833"/>
    </source>
</evidence>
<dbReference type="OrthoDB" id="10248838at2759"/>
<dbReference type="PANTHER" id="PTHR12857">
    <property type="entry name" value="CXXC MOTIF CONTAINING ZINC BINDING PROTEIN"/>
    <property type="match status" value="1"/>
</dbReference>
<proteinExistence type="inferred from homology"/>
<dbReference type="FunCoup" id="A0A482XLU9">
    <property type="interactions" value="1014"/>
</dbReference>
<comment type="similarity">
    <text evidence="1">Belongs to the UPF0587 family.</text>
</comment>
<gene>
    <name evidence="4" type="ORF">LSTR_LSTR004485</name>
</gene>
<keyword evidence="3" id="KW-0862">Zinc</keyword>
<dbReference type="InterPro" id="IPR008584">
    <property type="entry name" value="CXXC_Zn-binding_euk"/>
</dbReference>
<dbReference type="EMBL" id="QKKF02004804">
    <property type="protein sequence ID" value="RZF47085.1"/>
    <property type="molecule type" value="Genomic_DNA"/>
</dbReference>
<reference evidence="4 5" key="1">
    <citation type="journal article" date="2017" name="Gigascience">
        <title>Genome sequence of the small brown planthopper, Laodelphax striatellus.</title>
        <authorList>
            <person name="Zhu J."/>
            <person name="Jiang F."/>
            <person name="Wang X."/>
            <person name="Yang P."/>
            <person name="Bao Y."/>
            <person name="Zhao W."/>
            <person name="Wang W."/>
            <person name="Lu H."/>
            <person name="Wang Q."/>
            <person name="Cui N."/>
            <person name="Li J."/>
            <person name="Chen X."/>
            <person name="Luo L."/>
            <person name="Yu J."/>
            <person name="Kang L."/>
            <person name="Cui F."/>
        </authorList>
    </citation>
    <scope>NUCLEOTIDE SEQUENCE [LARGE SCALE GENOMIC DNA]</scope>
    <source>
        <strain evidence="4">Lst14</strain>
    </source>
</reference>
<name>A0A482XLU9_LAOST</name>
<organism evidence="4 5">
    <name type="scientific">Laodelphax striatellus</name>
    <name type="common">Small brown planthopper</name>
    <name type="synonym">Delphax striatella</name>
    <dbReference type="NCBI Taxonomy" id="195883"/>
    <lineage>
        <taxon>Eukaryota</taxon>
        <taxon>Metazoa</taxon>
        <taxon>Ecdysozoa</taxon>
        <taxon>Arthropoda</taxon>
        <taxon>Hexapoda</taxon>
        <taxon>Insecta</taxon>
        <taxon>Pterygota</taxon>
        <taxon>Neoptera</taxon>
        <taxon>Paraneoptera</taxon>
        <taxon>Hemiptera</taxon>
        <taxon>Auchenorrhyncha</taxon>
        <taxon>Fulgoroidea</taxon>
        <taxon>Delphacidae</taxon>
        <taxon>Criomorphinae</taxon>
        <taxon>Laodelphax</taxon>
    </lineage>
</organism>
<dbReference type="SMR" id="A0A482XLU9"/>
<evidence type="ECO:0000313" key="4">
    <source>
        <dbReference type="EMBL" id="RZF47085.1"/>
    </source>
</evidence>
<dbReference type="AlphaFoldDB" id="A0A482XLU9"/>
<dbReference type="Proteomes" id="UP000291343">
    <property type="component" value="Unassembled WGS sequence"/>
</dbReference>
<keyword evidence="5" id="KW-1185">Reference proteome</keyword>
<dbReference type="PANTHER" id="PTHR12857:SF0">
    <property type="entry name" value="CXXC MOTIF CONTAINING ZINC BINDING PROTEIN"/>
    <property type="match status" value="1"/>
</dbReference>
<dbReference type="STRING" id="195883.A0A482XLU9"/>
<dbReference type="Pfam" id="PF05907">
    <property type="entry name" value="CXXC_Zn-b_euk"/>
    <property type="match status" value="1"/>
</dbReference>
<evidence type="ECO:0008006" key="6">
    <source>
        <dbReference type="Google" id="ProtNLM"/>
    </source>
</evidence>
<evidence type="ECO:0000313" key="5">
    <source>
        <dbReference type="Proteomes" id="UP000291343"/>
    </source>
</evidence>
<keyword evidence="2" id="KW-0479">Metal-binding</keyword>
<sequence>MVVFCLKVKCTFEGVGILSADPADYEWCLKVKCCGCGEDSPNWHTFGVADSHELKGGRGSANFVYKCKFCSRENSLDIVKDSIKKIEASQGEKFVPLVKFDCRGLEPTFFMPKGPWEAESITSGSKFGDIDLSENDWADYDTKEQETVGIYGFTSQFERVK</sequence>
<evidence type="ECO:0000256" key="1">
    <source>
        <dbReference type="ARBA" id="ARBA00007818"/>
    </source>
</evidence>